<dbReference type="PANTHER" id="PTHR22966:SF61">
    <property type="entry name" value="2-AMINOETHANETHIOL DIOXYGENASE"/>
    <property type="match status" value="1"/>
</dbReference>
<evidence type="ECO:0000256" key="3">
    <source>
        <dbReference type="ARBA" id="ARBA00023004"/>
    </source>
</evidence>
<reference evidence="5 6" key="1">
    <citation type="submission" date="2024-07" db="EMBL/GenBank/DDBJ databases">
        <title>Enhanced genomic and transcriptomic resources for Trichinella pseudospiralis and T. spiralis underpin the discovery of pronounced molecular differences between stages and species.</title>
        <authorList>
            <person name="Pasi K.K."/>
            <person name="La Rosa G."/>
            <person name="Gomez-Morales M.A."/>
            <person name="Tosini F."/>
            <person name="Sumanam S."/>
            <person name="Young N.D."/>
            <person name="Chang B.C."/>
            <person name="Robin G.B."/>
        </authorList>
    </citation>
    <scope>NUCLEOTIDE SEQUENCE [LARGE SCALE GENOMIC DNA]</scope>
    <source>
        <strain evidence="5">ISS534</strain>
    </source>
</reference>
<evidence type="ECO:0000256" key="4">
    <source>
        <dbReference type="SAM" id="Phobius"/>
    </source>
</evidence>
<dbReference type="Pfam" id="PF07847">
    <property type="entry name" value="PCO_ADO"/>
    <property type="match status" value="1"/>
</dbReference>
<keyword evidence="2" id="KW-0560">Oxidoreductase</keyword>
<dbReference type="Gene3D" id="2.60.120.10">
    <property type="entry name" value="Jelly Rolls"/>
    <property type="match status" value="1"/>
</dbReference>
<keyword evidence="6" id="KW-1185">Reference proteome</keyword>
<comment type="caution">
    <text evidence="5">The sequence shown here is derived from an EMBL/GenBank/DDBJ whole genome shotgun (WGS) entry which is preliminary data.</text>
</comment>
<keyword evidence="4" id="KW-0472">Membrane</keyword>
<accession>A0ABR3KXQ0</accession>
<feature type="transmembrane region" description="Helical" evidence="4">
    <location>
        <begin position="220"/>
        <end position="239"/>
    </location>
</feature>
<evidence type="ECO:0000313" key="6">
    <source>
        <dbReference type="Proteomes" id="UP001558632"/>
    </source>
</evidence>
<keyword evidence="1" id="KW-0479">Metal-binding</keyword>
<gene>
    <name evidence="5" type="ORF">TSPI_06333</name>
</gene>
<sequence>MPEHHDLILLFTVFIKVCINFSDAHFSRNSDFSSVHLISIRMMSLIQRIINQAELVARSKCDVASVEFKQLKDLMNQVRAKDLNYNGSKAFEQLGYIESDMKHAPCLYTEVYRNERMNVCIFCVPNGREIPLHDHPYMCGIMKIIEGKALVEAYSHAALPPPNIVDGVPVEVVMHPPIQMTCEDQPGVFTPYERNFHRVTSLKMLTHLMLVFRSAHYCRLYLAIIIAMIIICKINQLLLKYDTRFLIFSLPEHSKHRNQVISVRTVCVEFQVNSGCTYNNLENGRVFYERRGTTSV</sequence>
<evidence type="ECO:0000256" key="2">
    <source>
        <dbReference type="ARBA" id="ARBA00023002"/>
    </source>
</evidence>
<dbReference type="SUPFAM" id="SSF51182">
    <property type="entry name" value="RmlC-like cupins"/>
    <property type="match status" value="1"/>
</dbReference>
<keyword evidence="4" id="KW-0812">Transmembrane</keyword>
<name>A0ABR3KXQ0_TRISP</name>
<keyword evidence="4" id="KW-1133">Transmembrane helix</keyword>
<dbReference type="InterPro" id="IPR011051">
    <property type="entry name" value="RmlC_Cupin_sf"/>
</dbReference>
<keyword evidence="3" id="KW-0408">Iron</keyword>
<dbReference type="Proteomes" id="UP001558632">
    <property type="component" value="Unassembled WGS sequence"/>
</dbReference>
<evidence type="ECO:0000313" key="5">
    <source>
        <dbReference type="EMBL" id="KAL1244636.1"/>
    </source>
</evidence>
<dbReference type="InterPro" id="IPR014710">
    <property type="entry name" value="RmlC-like_jellyroll"/>
</dbReference>
<dbReference type="GO" id="GO:0051213">
    <property type="term" value="F:dioxygenase activity"/>
    <property type="evidence" value="ECO:0007669"/>
    <property type="project" value="UniProtKB-KW"/>
</dbReference>
<dbReference type="PANTHER" id="PTHR22966">
    <property type="entry name" value="2-AMINOETHANETHIOL DIOXYGENASE"/>
    <property type="match status" value="1"/>
</dbReference>
<keyword evidence="5" id="KW-0223">Dioxygenase</keyword>
<dbReference type="EMBL" id="JBEUSY010000132">
    <property type="protein sequence ID" value="KAL1244636.1"/>
    <property type="molecule type" value="Genomic_DNA"/>
</dbReference>
<protein>
    <submittedName>
        <fullName evidence="5">2-aminoethanethiol dioxygenase</fullName>
    </submittedName>
</protein>
<proteinExistence type="predicted"/>
<dbReference type="InterPro" id="IPR012864">
    <property type="entry name" value="PCO/ADO"/>
</dbReference>
<organism evidence="5 6">
    <name type="scientific">Trichinella spiralis</name>
    <name type="common">Trichina worm</name>
    <dbReference type="NCBI Taxonomy" id="6334"/>
    <lineage>
        <taxon>Eukaryota</taxon>
        <taxon>Metazoa</taxon>
        <taxon>Ecdysozoa</taxon>
        <taxon>Nematoda</taxon>
        <taxon>Enoplea</taxon>
        <taxon>Dorylaimia</taxon>
        <taxon>Trichinellida</taxon>
        <taxon>Trichinellidae</taxon>
        <taxon>Trichinella</taxon>
    </lineage>
</organism>
<evidence type="ECO:0000256" key="1">
    <source>
        <dbReference type="ARBA" id="ARBA00022723"/>
    </source>
</evidence>